<dbReference type="Pfam" id="PF12864">
    <property type="entry name" value="DUF3822"/>
    <property type="match status" value="1"/>
</dbReference>
<proteinExistence type="predicted"/>
<dbReference type="InterPro" id="IPR024213">
    <property type="entry name" value="DUF3822"/>
</dbReference>
<evidence type="ECO:0000313" key="2">
    <source>
        <dbReference type="Proteomes" id="UP000242818"/>
    </source>
</evidence>
<dbReference type="RefSeq" id="WP_089712361.1">
    <property type="nucleotide sequence ID" value="NZ_FMAR01000007.1"/>
</dbReference>
<dbReference type="Gene3D" id="3.30.420.260">
    <property type="match status" value="1"/>
</dbReference>
<evidence type="ECO:0000313" key="1">
    <source>
        <dbReference type="EMBL" id="SCC39101.1"/>
    </source>
</evidence>
<accession>A0A1C4E6F5</accession>
<protein>
    <recommendedName>
        <fullName evidence="3">DUF3822 family protein</fullName>
    </recommendedName>
</protein>
<dbReference type="Proteomes" id="UP000242818">
    <property type="component" value="Unassembled WGS sequence"/>
</dbReference>
<dbReference type="OrthoDB" id="647869at2"/>
<keyword evidence="2" id="KW-1185">Reference proteome</keyword>
<dbReference type="EMBL" id="FMAR01000007">
    <property type="protein sequence ID" value="SCC39101.1"/>
    <property type="molecule type" value="Genomic_DNA"/>
</dbReference>
<organism evidence="1 2">
    <name type="scientific">Chitinophaga costaii</name>
    <dbReference type="NCBI Taxonomy" id="1335309"/>
    <lineage>
        <taxon>Bacteria</taxon>
        <taxon>Pseudomonadati</taxon>
        <taxon>Bacteroidota</taxon>
        <taxon>Chitinophagia</taxon>
        <taxon>Chitinophagales</taxon>
        <taxon>Chitinophagaceae</taxon>
        <taxon>Chitinophaga</taxon>
    </lineage>
</organism>
<dbReference type="STRING" id="1335309.GA0116948_107116"/>
<reference evidence="1 2" key="1">
    <citation type="submission" date="2016-08" db="EMBL/GenBank/DDBJ databases">
        <authorList>
            <person name="Seilhamer J.J."/>
        </authorList>
    </citation>
    <scope>NUCLEOTIDE SEQUENCE [LARGE SCALE GENOMIC DNA]</scope>
    <source>
        <strain evidence="1 2">A37T2</strain>
    </source>
</reference>
<dbReference type="AlphaFoldDB" id="A0A1C4E6F5"/>
<dbReference type="Gene3D" id="3.30.420.250">
    <property type="match status" value="1"/>
</dbReference>
<name>A0A1C4E6F5_9BACT</name>
<evidence type="ECO:0008006" key="3">
    <source>
        <dbReference type="Google" id="ProtNLM"/>
    </source>
</evidence>
<sequence>MSVVHQIQPAFTVDDSSLLETDLTTCHLLVLVGAGSFSYVVFEPVENKFLAMKSYRFEPQKAAVAELEMIEQVFDADRLLFTAFRSVLLAFDLSNQTLIPAKFYNSNLKKEYLHLLFPEKMQEAVLTDTIDELEVVNVYGLDKDLVGFLRKEFSTDKVINANTALLRSYVYDRDYQQRDGIVYIEIQQPKVTLTAYAFGRLLCQQEFNFQGGLDIVYYLTNMLRQLNLDEQKAQVKLGGAVTEADALVEELRSFVPQVQWQERLPGFLYIGKMQELPAHYFQNLYALALCV</sequence>
<gene>
    <name evidence="1" type="ORF">GA0116948_107116</name>
</gene>
<dbReference type="CDD" id="cd24013">
    <property type="entry name" value="ASKHA_ATPase_BT3980-like"/>
    <property type="match status" value="1"/>
</dbReference>